<evidence type="ECO:0000313" key="2">
    <source>
        <dbReference type="EMBL" id="MSR91839.1"/>
    </source>
</evidence>
<proteinExistence type="predicted"/>
<reference evidence="2 3" key="1">
    <citation type="submission" date="2019-08" db="EMBL/GenBank/DDBJ databases">
        <title>In-depth cultivation of the pig gut microbiome towards novel bacterial diversity and tailored functional studies.</title>
        <authorList>
            <person name="Wylensek D."/>
            <person name="Hitch T.C.A."/>
            <person name="Clavel T."/>
        </authorList>
    </citation>
    <scope>NUCLEOTIDE SEQUENCE [LARGE SCALE GENOMIC DNA]</scope>
    <source>
        <strain evidence="2 3">WCA-383-APC-5B</strain>
    </source>
</reference>
<evidence type="ECO:0000313" key="3">
    <source>
        <dbReference type="Proteomes" id="UP000460287"/>
    </source>
</evidence>
<dbReference type="Proteomes" id="UP000460287">
    <property type="component" value="Unassembled WGS sequence"/>
</dbReference>
<dbReference type="PANTHER" id="PTHR38032:SF1">
    <property type="entry name" value="RNA-BINDING PROTEIN KHPB N-TERMINAL DOMAIN-CONTAINING PROTEIN"/>
    <property type="match status" value="1"/>
</dbReference>
<dbReference type="Pfam" id="PF20250">
    <property type="entry name" value="FapA_N"/>
    <property type="match status" value="1"/>
</dbReference>
<dbReference type="InterPro" id="IPR046866">
    <property type="entry name" value="FapA_N"/>
</dbReference>
<dbReference type="InterPro" id="IPR046865">
    <property type="entry name" value="FapA_b_solenoid"/>
</dbReference>
<dbReference type="InterPro" id="IPR005646">
    <property type="entry name" value="FapA"/>
</dbReference>
<protein>
    <submittedName>
        <fullName evidence="2">DUF342 domain-containing protein</fullName>
    </submittedName>
</protein>
<dbReference type="Pfam" id="PF03961">
    <property type="entry name" value="FapA"/>
    <property type="match status" value="2"/>
</dbReference>
<feature type="domain" description="Flagellar Assembly Protein A N-terminal region" evidence="1">
    <location>
        <begin position="27"/>
        <end position="199"/>
    </location>
</feature>
<evidence type="ECO:0000259" key="1">
    <source>
        <dbReference type="Pfam" id="PF20250"/>
    </source>
</evidence>
<name>A0A7X2MZB1_9CLOT</name>
<dbReference type="AlphaFoldDB" id="A0A7X2MZB1"/>
<organism evidence="2 3">
    <name type="scientific">Inconstantimicrobium porci</name>
    <dbReference type="NCBI Taxonomy" id="2652291"/>
    <lineage>
        <taxon>Bacteria</taxon>
        <taxon>Bacillati</taxon>
        <taxon>Bacillota</taxon>
        <taxon>Clostridia</taxon>
        <taxon>Eubacteriales</taxon>
        <taxon>Clostridiaceae</taxon>
        <taxon>Inconstantimicrobium</taxon>
    </lineage>
</organism>
<gene>
    <name evidence="2" type="ORF">FYJ33_10590</name>
</gene>
<dbReference type="PANTHER" id="PTHR38032">
    <property type="entry name" value="POLYMERASE-RELATED"/>
    <property type="match status" value="1"/>
</dbReference>
<accession>A0A7X2MZB1</accession>
<dbReference type="EMBL" id="VULX01000016">
    <property type="protein sequence ID" value="MSR91839.1"/>
    <property type="molecule type" value="Genomic_DNA"/>
</dbReference>
<comment type="caution">
    <text evidence="2">The sequence shown here is derived from an EMBL/GenBank/DDBJ whole genome shotgun (WGS) entry which is preliminary data.</text>
</comment>
<sequence>MGGYIMNDNNAKTIEGKTENTAKRILSITISDDCMKAYARVSYIKDMKTDEYPPKFNVDEIMKIIKEKDIFYGVDNEAVKKLCEDEGENKFVIARGKEVVPSVDDVIKIEFEQEIIKKKDENEFKIDYRDVKSICVVQPGYVIAEIISGKDGEDGINIKNKKIKCAPHKTAKYSIAEGVGIQENKIVATIQGMPSWKNNIFSVIKVYEINGDINLSTGNIDFVGDVIVRGNIDESMELNAGNGAEVSGNIENAEVHTKGDLKVSGNIISSTITVGGEDIAKKNEIDVFNTLCDILEELKSSVQQLQSGYFNSANCTDGQIIKTLIEKKYSRLNKICMYLIKENLQKGGKFSIIVDMLKEKIIGLAPVRIKKVSELDPLIEELKNAVKMLSKDINLDANMYVQYAQNSTIKCSGDIVINGKGIYTSDVQAGNAIYCMMDKSVLRGGCIKAGNVIKSKIAGSVGRVRTVLEVTGDGHIYADIAYANTMFRINGKNYILQNDSKNVHAYIGEGNLIQVDKFVL</sequence>
<keyword evidence="3" id="KW-1185">Reference proteome</keyword>